<dbReference type="GO" id="GO:0004622">
    <property type="term" value="F:phosphatidylcholine lysophospholipase activity"/>
    <property type="evidence" value="ECO:0007669"/>
    <property type="project" value="UniProtKB-EC"/>
</dbReference>
<dbReference type="PANTHER" id="PTHR30383">
    <property type="entry name" value="THIOESTERASE 1/PROTEASE 1/LYSOPHOSPHOLIPASE L1"/>
    <property type="match status" value="1"/>
</dbReference>
<dbReference type="EMBL" id="JACHEO010000002">
    <property type="protein sequence ID" value="MBB5347088.1"/>
    <property type="molecule type" value="Genomic_DNA"/>
</dbReference>
<dbReference type="PROSITE" id="PS51257">
    <property type="entry name" value="PROKAR_LIPOPROTEIN"/>
    <property type="match status" value="1"/>
</dbReference>
<dbReference type="RefSeq" id="WP_183348518.1">
    <property type="nucleotide sequence ID" value="NZ_JACHEO010000002.1"/>
</dbReference>
<dbReference type="SUPFAM" id="SSF52266">
    <property type="entry name" value="SGNH hydrolase"/>
    <property type="match status" value="1"/>
</dbReference>
<dbReference type="EC" id="3.1.2.-" evidence="2"/>
<evidence type="ECO:0000259" key="1">
    <source>
        <dbReference type="Pfam" id="PF13472"/>
    </source>
</evidence>
<protein>
    <submittedName>
        <fullName evidence="2">Acyl-CoA thioesterase-1</fullName>
        <ecNumber evidence="2">3.1.1.5</ecNumber>
        <ecNumber evidence="2">3.1.2.-</ecNumber>
    </submittedName>
</protein>
<dbReference type="PANTHER" id="PTHR30383:SF24">
    <property type="entry name" value="THIOESTERASE 1_PROTEASE 1_LYSOPHOSPHOLIPASE L1"/>
    <property type="match status" value="1"/>
</dbReference>
<organism evidence="2 3">
    <name type="scientific">Desulfoprunum benzoelyticum</name>
    <dbReference type="NCBI Taxonomy" id="1506996"/>
    <lineage>
        <taxon>Bacteria</taxon>
        <taxon>Pseudomonadati</taxon>
        <taxon>Thermodesulfobacteriota</taxon>
        <taxon>Desulfobulbia</taxon>
        <taxon>Desulfobulbales</taxon>
        <taxon>Desulfobulbaceae</taxon>
        <taxon>Desulfoprunum</taxon>
    </lineage>
</organism>
<reference evidence="2 3" key="1">
    <citation type="submission" date="2020-08" db="EMBL/GenBank/DDBJ databases">
        <title>Genomic Encyclopedia of Type Strains, Phase IV (KMG-IV): sequencing the most valuable type-strain genomes for metagenomic binning, comparative biology and taxonomic classification.</title>
        <authorList>
            <person name="Goeker M."/>
        </authorList>
    </citation>
    <scope>NUCLEOTIDE SEQUENCE [LARGE SCALE GENOMIC DNA]</scope>
    <source>
        <strain evidence="2 3">DSM 28570</strain>
    </source>
</reference>
<dbReference type="EC" id="3.1.1.5" evidence="2"/>
<keyword evidence="3" id="KW-1185">Reference proteome</keyword>
<keyword evidence="2" id="KW-0378">Hydrolase</keyword>
<dbReference type="Proteomes" id="UP000539642">
    <property type="component" value="Unassembled WGS sequence"/>
</dbReference>
<proteinExistence type="predicted"/>
<dbReference type="InterPro" id="IPR013830">
    <property type="entry name" value="SGNH_hydro"/>
</dbReference>
<accession>A0A840UWL6</accession>
<dbReference type="Pfam" id="PF13472">
    <property type="entry name" value="Lipase_GDSL_2"/>
    <property type="match status" value="1"/>
</dbReference>
<dbReference type="AlphaFoldDB" id="A0A840UWL6"/>
<dbReference type="InterPro" id="IPR036514">
    <property type="entry name" value="SGNH_hydro_sf"/>
</dbReference>
<dbReference type="Gene3D" id="3.40.50.1110">
    <property type="entry name" value="SGNH hydrolase"/>
    <property type="match status" value="1"/>
</dbReference>
<dbReference type="CDD" id="cd01822">
    <property type="entry name" value="Lysophospholipase_L1_like"/>
    <property type="match status" value="1"/>
</dbReference>
<comment type="caution">
    <text evidence="2">The sequence shown here is derived from an EMBL/GenBank/DDBJ whole genome shotgun (WGS) entry which is preliminary data.</text>
</comment>
<evidence type="ECO:0000313" key="2">
    <source>
        <dbReference type="EMBL" id="MBB5347088.1"/>
    </source>
</evidence>
<feature type="domain" description="SGNH hydrolase-type esterase" evidence="1">
    <location>
        <begin position="42"/>
        <end position="203"/>
    </location>
</feature>
<gene>
    <name evidence="2" type="ORF">HNQ81_000798</name>
</gene>
<sequence>MKMEIFLALIVVFGFLVASCRDAPEPQTIETEQETASLTIAAVGDSLTAGYGVAESEAYPALVETALRAEGMQVQVVNAGVSGETTSGTLARLDWVLTLAPDIVILETGANDGLRGLDPAMVRDNLRQIVDILQGKDIVVVLAGMKMVWNLGPAYTGEFNRIYPDLAAEKELIFMPFFLQGVATDPALNLDDGIHPNPAGYRIIAGNILPFVREAIAVAGSNATR</sequence>
<name>A0A840UWL6_9BACT</name>
<dbReference type="InterPro" id="IPR051532">
    <property type="entry name" value="Ester_Hydrolysis_Enzymes"/>
</dbReference>
<evidence type="ECO:0000313" key="3">
    <source>
        <dbReference type="Proteomes" id="UP000539642"/>
    </source>
</evidence>